<dbReference type="AlphaFoldDB" id="A0A6A6NDD1"/>
<keyword evidence="1" id="KW-0175">Coiled coil</keyword>
<feature type="compositionally biased region" description="Polar residues" evidence="2">
    <location>
        <begin position="57"/>
        <end position="68"/>
    </location>
</feature>
<name>A0A6A6NDD1_HEVBR</name>
<evidence type="ECO:0000256" key="1">
    <source>
        <dbReference type="SAM" id="Coils"/>
    </source>
</evidence>
<organism evidence="3 4">
    <name type="scientific">Hevea brasiliensis</name>
    <name type="common">Para rubber tree</name>
    <name type="synonym">Siphonia brasiliensis</name>
    <dbReference type="NCBI Taxonomy" id="3981"/>
    <lineage>
        <taxon>Eukaryota</taxon>
        <taxon>Viridiplantae</taxon>
        <taxon>Streptophyta</taxon>
        <taxon>Embryophyta</taxon>
        <taxon>Tracheophyta</taxon>
        <taxon>Spermatophyta</taxon>
        <taxon>Magnoliopsida</taxon>
        <taxon>eudicotyledons</taxon>
        <taxon>Gunneridae</taxon>
        <taxon>Pentapetalae</taxon>
        <taxon>rosids</taxon>
        <taxon>fabids</taxon>
        <taxon>Malpighiales</taxon>
        <taxon>Euphorbiaceae</taxon>
        <taxon>Crotonoideae</taxon>
        <taxon>Micrandreae</taxon>
        <taxon>Hevea</taxon>
    </lineage>
</organism>
<dbReference type="PANTHER" id="PTHR15503">
    <property type="entry name" value="LDOC1 RELATED"/>
    <property type="match status" value="1"/>
</dbReference>
<gene>
    <name evidence="3" type="ORF">GH714_031011</name>
</gene>
<comment type="caution">
    <text evidence="3">The sequence shown here is derived from an EMBL/GenBank/DDBJ whole genome shotgun (WGS) entry which is preliminary data.</text>
</comment>
<feature type="coiled-coil region" evidence="1">
    <location>
        <begin position="1"/>
        <end position="35"/>
    </location>
</feature>
<dbReference type="Gene3D" id="2.40.70.10">
    <property type="entry name" value="Acid Proteases"/>
    <property type="match status" value="1"/>
</dbReference>
<proteinExistence type="predicted"/>
<accession>A0A6A6NDD1</accession>
<dbReference type="InterPro" id="IPR032567">
    <property type="entry name" value="RTL1-rel"/>
</dbReference>
<reference evidence="3 4" key="1">
    <citation type="journal article" date="2020" name="Mol. Plant">
        <title>The Chromosome-Based Rubber Tree Genome Provides New Insights into Spurge Genome Evolution and Rubber Biosynthesis.</title>
        <authorList>
            <person name="Liu J."/>
            <person name="Shi C."/>
            <person name="Shi C.C."/>
            <person name="Li W."/>
            <person name="Zhang Q.J."/>
            <person name="Zhang Y."/>
            <person name="Li K."/>
            <person name="Lu H.F."/>
            <person name="Shi C."/>
            <person name="Zhu S.T."/>
            <person name="Xiao Z.Y."/>
            <person name="Nan H."/>
            <person name="Yue Y."/>
            <person name="Zhu X.G."/>
            <person name="Wu Y."/>
            <person name="Hong X.N."/>
            <person name="Fan G.Y."/>
            <person name="Tong Y."/>
            <person name="Zhang D."/>
            <person name="Mao C.L."/>
            <person name="Liu Y.L."/>
            <person name="Hao S.J."/>
            <person name="Liu W.Q."/>
            <person name="Lv M.Q."/>
            <person name="Zhang H.B."/>
            <person name="Liu Y."/>
            <person name="Hu-Tang G.R."/>
            <person name="Wang J.P."/>
            <person name="Wang J.H."/>
            <person name="Sun Y.H."/>
            <person name="Ni S.B."/>
            <person name="Chen W.B."/>
            <person name="Zhang X.C."/>
            <person name="Jiao Y.N."/>
            <person name="Eichler E.E."/>
            <person name="Li G.H."/>
            <person name="Liu X."/>
            <person name="Gao L.Z."/>
        </authorList>
    </citation>
    <scope>NUCLEOTIDE SEQUENCE [LARGE SCALE GENOMIC DNA]</scope>
    <source>
        <strain evidence="4">cv. GT1</strain>
        <tissue evidence="3">Leaf</tissue>
    </source>
</reference>
<dbReference type="Proteomes" id="UP000467840">
    <property type="component" value="Chromosome 11"/>
</dbReference>
<evidence type="ECO:0000313" key="4">
    <source>
        <dbReference type="Proteomes" id="UP000467840"/>
    </source>
</evidence>
<dbReference type="CDD" id="cd00303">
    <property type="entry name" value="retropepsin_like"/>
    <property type="match status" value="1"/>
</dbReference>
<dbReference type="PANTHER" id="PTHR15503:SF22">
    <property type="entry name" value="TRANSPOSON TY3-I GAG POLYPROTEIN"/>
    <property type="match status" value="1"/>
</dbReference>
<sequence>MATNKERIENLEVGLGQLQEDLSKMERGLSDELQQIKAAITKFSELSLTSKDASSSISNRISQNLTNQEESRDGGRPLVSAKLAKLEFPKYSGDDPTEWFTRVDQFFEYQGTPDSEKVSLASYHLRGEANEWWQWLRRTHTKQGRQVKGWTQKALVGTFMGGLKPEIAEGIRMFKPKTLKEAISLARMRDEQLLRQKKAIRPSYQTSFLSPTTSKPSTPIKRLSWEEMQNRRAKGLCFNCDEKFVPGHRCTKPQLLLLDGGFDIDDDDEDGEPEISLHALTGWSSSGTMRVVIQIKSLELICLIDSGSTHNFINEKVAGSLKLLVEPTRPFNVKVANGDPLQCSGKFRNTPALLQVAAAIGDSPMQLGQVDYGFYLEWGAATPARGTFSYHEVDQTLQTRDEILRELKSHLSRAANQMKQYVDLKCRDVEFQVGDHVYLKLQPYRQQSVSKRLLQNLQVVILGPIECWNVLENWLINWSSLLVSKVHPVFHVSLLKQHIVTLFLSLMFCPYCRMMVKPFWNQQQYWIQGGFVEGLEPFKKVWFYGNICHRKMLPGKIQLNYRSDFRI</sequence>
<evidence type="ECO:0000313" key="3">
    <source>
        <dbReference type="EMBL" id="KAF2322806.1"/>
    </source>
</evidence>
<evidence type="ECO:0000256" key="2">
    <source>
        <dbReference type="SAM" id="MobiDB-lite"/>
    </source>
</evidence>
<feature type="region of interest" description="Disordered" evidence="2">
    <location>
        <begin position="57"/>
        <end position="76"/>
    </location>
</feature>
<dbReference type="EMBL" id="JAAGAX010000002">
    <property type="protein sequence ID" value="KAF2322806.1"/>
    <property type="molecule type" value="Genomic_DNA"/>
</dbReference>
<dbReference type="InterPro" id="IPR021109">
    <property type="entry name" value="Peptidase_aspartic_dom_sf"/>
</dbReference>
<evidence type="ECO:0008006" key="5">
    <source>
        <dbReference type="Google" id="ProtNLM"/>
    </source>
</evidence>
<protein>
    <recommendedName>
        <fullName evidence="5">Retrotransposon gag domain-containing protein</fullName>
    </recommendedName>
</protein>
<keyword evidence="4" id="KW-1185">Reference proteome</keyword>